<proteinExistence type="predicted"/>
<dbReference type="Pfam" id="PF00111">
    <property type="entry name" value="Fer2"/>
    <property type="match status" value="1"/>
</dbReference>
<dbReference type="InterPro" id="IPR052911">
    <property type="entry name" value="Corrinoid_activation_enz"/>
</dbReference>
<comment type="caution">
    <text evidence="2">The sequence shown here is derived from an EMBL/GenBank/DDBJ whole genome shotgun (WGS) entry which is preliminary data.</text>
</comment>
<reference evidence="2" key="1">
    <citation type="submission" date="2022-12" db="EMBL/GenBank/DDBJ databases">
        <title>Reference genome sequencing for broad-spectrum identification of bacterial and archaeal isolates by mass spectrometry.</title>
        <authorList>
            <person name="Sekiguchi Y."/>
            <person name="Tourlousse D.M."/>
        </authorList>
    </citation>
    <scope>NUCLEOTIDE SEQUENCE</scope>
    <source>
        <strain evidence="2">ASRB1</strain>
    </source>
</reference>
<dbReference type="InterPro" id="IPR041414">
    <property type="entry name" value="Raco-like_middle"/>
</dbReference>
<sequence>MGSVKVTFQPENKTIEAQCGETLMDVASRGNIDINNLCGGQGVCGKCRVKILKGKVKFLSKQIGFLEKGEIESGYMLACQTEVRDEDIEVFIPINSRKEEERILTTDQLLNYGAPAPLEKGPDFVKIPYFSPLCQKLYLELSEPTLTDSVSDLDRIYREIRKRLPDFQIQAHFSVLWGLASLLRKNDWKTTATLHLRDLNCPHIRNIEAGNTSAQNYGVAVDVGTTTIVAQLIDLRTGTVIGVEGSLNRQARYGEDVISRMIFACTRGGLQPLTEAVITTINSLVQSISEKARISMEDITCFVASGNTTMTHLLLGLEPCHIRLQPYIPTANRFPPFQTAEIGLKGHSKALLHCMPCVSSYVGGDITAGVLACGMNDQPEVSALIDVGTNGEIVIGNSEWLVCCSASAGPAFEGGGIKCGMRATKGAIEKIILSGKKLEYTVIGESKPRGICGSGLIDLLAELVAEEVIDQRGKFIQFDHPHVRFTNEVAEFVLAEGEETETGEAVVVTEDDIANLIKSKGAILAAMKVLLENFDMSFNDLQHIYVAGGFGAHLDIEKAIFIGLLPDIPKDRIRFIGNSSLAGSRFALLSSHAFAKAEAIAKQMTYFELSVHPEFMNEFVASLFLPHTHMELFPSVEQKLNQRKKVSK</sequence>
<dbReference type="Pfam" id="PF17651">
    <property type="entry name" value="Raco_middle"/>
    <property type="match status" value="1"/>
</dbReference>
<dbReference type="InterPro" id="IPR036010">
    <property type="entry name" value="2Fe-2S_ferredoxin-like_sf"/>
</dbReference>
<dbReference type="CDD" id="cd00207">
    <property type="entry name" value="fer2"/>
    <property type="match status" value="1"/>
</dbReference>
<accession>A0A9W6D1T4</accession>
<dbReference type="InterPro" id="IPR012675">
    <property type="entry name" value="Beta-grasp_dom_sf"/>
</dbReference>
<dbReference type="Gene3D" id="3.10.20.30">
    <property type="match status" value="1"/>
</dbReference>
<dbReference type="RefSeq" id="WP_281792406.1">
    <property type="nucleotide sequence ID" value="NZ_BSDR01000001.1"/>
</dbReference>
<feature type="domain" description="2Fe-2S ferredoxin-type" evidence="1">
    <location>
        <begin position="4"/>
        <end position="96"/>
    </location>
</feature>
<dbReference type="Pfam" id="PF14574">
    <property type="entry name" value="RACo_C_ter"/>
    <property type="match status" value="1"/>
</dbReference>
<name>A0A9W6D1T4_9BACT</name>
<dbReference type="Pfam" id="PF17650">
    <property type="entry name" value="RACo_linker"/>
    <property type="match status" value="1"/>
</dbReference>
<dbReference type="PANTHER" id="PTHR42895:SF2">
    <property type="entry name" value="IRON-SULFUR CLUSTER PROTEIN"/>
    <property type="match status" value="1"/>
</dbReference>
<dbReference type="Gene3D" id="3.30.420.480">
    <property type="entry name" value="Domain of unknown function (DUF4445)"/>
    <property type="match status" value="1"/>
</dbReference>
<organism evidence="2 3">
    <name type="scientific">Desulforhabdus amnigena</name>
    <dbReference type="NCBI Taxonomy" id="40218"/>
    <lineage>
        <taxon>Bacteria</taxon>
        <taxon>Pseudomonadati</taxon>
        <taxon>Thermodesulfobacteriota</taxon>
        <taxon>Syntrophobacteria</taxon>
        <taxon>Syntrophobacterales</taxon>
        <taxon>Syntrophobacteraceae</taxon>
        <taxon>Desulforhabdus</taxon>
    </lineage>
</organism>
<dbReference type="SUPFAM" id="SSF53067">
    <property type="entry name" value="Actin-like ATPase domain"/>
    <property type="match status" value="1"/>
</dbReference>
<evidence type="ECO:0000313" key="2">
    <source>
        <dbReference type="EMBL" id="GLI33399.1"/>
    </source>
</evidence>
<dbReference type="SUPFAM" id="SSF54292">
    <property type="entry name" value="2Fe-2S ferredoxin-like"/>
    <property type="match status" value="1"/>
</dbReference>
<dbReference type="Proteomes" id="UP001144372">
    <property type="component" value="Unassembled WGS sequence"/>
</dbReference>
<dbReference type="InterPro" id="IPR001041">
    <property type="entry name" value="2Fe-2S_ferredoxin-type"/>
</dbReference>
<protein>
    <submittedName>
        <fullName evidence="2">Ferredoxin</fullName>
    </submittedName>
</protein>
<evidence type="ECO:0000313" key="3">
    <source>
        <dbReference type="Proteomes" id="UP001144372"/>
    </source>
</evidence>
<dbReference type="AlphaFoldDB" id="A0A9W6D1T4"/>
<gene>
    <name evidence="2" type="ORF">DAMNIGENAA_08320</name>
</gene>
<keyword evidence="3" id="KW-1185">Reference proteome</keyword>
<dbReference type="InterPro" id="IPR040506">
    <property type="entry name" value="RACo_linker"/>
</dbReference>
<dbReference type="InterPro" id="IPR027980">
    <property type="entry name" value="RACo_C"/>
</dbReference>
<dbReference type="Gene3D" id="3.10.20.880">
    <property type="match status" value="1"/>
</dbReference>
<evidence type="ECO:0000259" key="1">
    <source>
        <dbReference type="PROSITE" id="PS51085"/>
    </source>
</evidence>
<dbReference type="PROSITE" id="PS51085">
    <property type="entry name" value="2FE2S_FER_2"/>
    <property type="match status" value="1"/>
</dbReference>
<dbReference type="PANTHER" id="PTHR42895">
    <property type="entry name" value="IRON-SULFUR CLUSTER-BINDING PROTEIN-RELATED"/>
    <property type="match status" value="1"/>
</dbReference>
<dbReference type="EMBL" id="BSDR01000001">
    <property type="protein sequence ID" value="GLI33399.1"/>
    <property type="molecule type" value="Genomic_DNA"/>
</dbReference>
<dbReference type="InterPro" id="IPR043129">
    <property type="entry name" value="ATPase_NBD"/>
</dbReference>
<dbReference type="GO" id="GO:0051536">
    <property type="term" value="F:iron-sulfur cluster binding"/>
    <property type="evidence" value="ECO:0007669"/>
    <property type="project" value="InterPro"/>
</dbReference>
<dbReference type="InterPro" id="IPR042259">
    <property type="entry name" value="Raco-like_middle_sf"/>
</dbReference>